<gene>
    <name evidence="4" type="primary">hypF_2</name>
    <name evidence="4" type="ORF">NCTC11801_03695</name>
</gene>
<dbReference type="PANTHER" id="PTHR42959:SF1">
    <property type="entry name" value="CARBAMOYLTRANSFERASE HYPF"/>
    <property type="match status" value="1"/>
</dbReference>
<feature type="active site" evidence="1">
    <location>
        <position position="19"/>
    </location>
</feature>
<feature type="transmembrane region" description="Helical" evidence="2">
    <location>
        <begin position="210"/>
        <end position="229"/>
    </location>
</feature>
<dbReference type="Pfam" id="PF00708">
    <property type="entry name" value="Acylphosphatase"/>
    <property type="match status" value="1"/>
</dbReference>
<protein>
    <recommendedName>
        <fullName evidence="1">acylphosphatase</fullName>
        <ecNumber evidence="1">3.6.1.7</ecNumber>
    </recommendedName>
</protein>
<evidence type="ECO:0000259" key="3">
    <source>
        <dbReference type="PROSITE" id="PS51160"/>
    </source>
</evidence>
<dbReference type="InterPro" id="IPR036046">
    <property type="entry name" value="Acylphosphatase-like_dom_sf"/>
</dbReference>
<dbReference type="InterPro" id="IPR017968">
    <property type="entry name" value="Acylphosphatase_CS"/>
</dbReference>
<evidence type="ECO:0000256" key="1">
    <source>
        <dbReference type="PROSITE-ProRule" id="PRU00520"/>
    </source>
</evidence>
<dbReference type="PROSITE" id="PS51160">
    <property type="entry name" value="ACYLPHOSPHATASE_3"/>
    <property type="match status" value="1"/>
</dbReference>
<dbReference type="Proteomes" id="UP000254208">
    <property type="component" value="Unassembled WGS sequence"/>
</dbReference>
<dbReference type="EMBL" id="UGTZ01000001">
    <property type="protein sequence ID" value="SUC32693.1"/>
    <property type="molecule type" value="Genomic_DNA"/>
</dbReference>
<dbReference type="EC" id="3.6.1.7" evidence="1"/>
<dbReference type="Pfam" id="PF07503">
    <property type="entry name" value="zf-HYPF"/>
    <property type="match status" value="2"/>
</dbReference>
<keyword evidence="1" id="KW-0378">Hydrolase</keyword>
<keyword evidence="2" id="KW-1133">Transmembrane helix</keyword>
<dbReference type="InterPro" id="IPR011125">
    <property type="entry name" value="Znf_HypF"/>
</dbReference>
<keyword evidence="4" id="KW-0808">Transferase</keyword>
<dbReference type="Gene3D" id="3.90.870.50">
    <property type="match status" value="1"/>
</dbReference>
<reference evidence="4 5" key="1">
    <citation type="submission" date="2018-06" db="EMBL/GenBank/DDBJ databases">
        <authorList>
            <consortium name="Pathogen Informatics"/>
            <person name="Doyle S."/>
        </authorList>
    </citation>
    <scope>NUCLEOTIDE SEQUENCE [LARGE SCALE GENOMIC DNA]</scope>
    <source>
        <strain evidence="4 5">NCTC11801</strain>
    </source>
</reference>
<dbReference type="GO" id="GO:0051604">
    <property type="term" value="P:protein maturation"/>
    <property type="evidence" value="ECO:0007669"/>
    <property type="project" value="TreeGrafter"/>
</dbReference>
<evidence type="ECO:0000256" key="2">
    <source>
        <dbReference type="SAM" id="Phobius"/>
    </source>
</evidence>
<accession>A0A379FWD3</accession>
<evidence type="ECO:0000313" key="4">
    <source>
        <dbReference type="EMBL" id="SUC32693.1"/>
    </source>
</evidence>
<feature type="domain" description="Acylphosphatase-like" evidence="3">
    <location>
        <begin position="4"/>
        <end position="90"/>
    </location>
</feature>
<keyword evidence="2" id="KW-0472">Membrane</keyword>
<dbReference type="InterPro" id="IPR051060">
    <property type="entry name" value="Carbamoyltrans_HypF-like"/>
</dbReference>
<evidence type="ECO:0000313" key="5">
    <source>
        <dbReference type="Proteomes" id="UP000254208"/>
    </source>
</evidence>
<dbReference type="SUPFAM" id="SSF54975">
    <property type="entry name" value="Acylphosphatase/BLUF domain-like"/>
    <property type="match status" value="1"/>
</dbReference>
<dbReference type="PANTHER" id="PTHR42959">
    <property type="entry name" value="CARBAMOYLTRANSFERASE"/>
    <property type="match status" value="1"/>
</dbReference>
<dbReference type="InterPro" id="IPR001792">
    <property type="entry name" value="Acylphosphatase-like_dom"/>
</dbReference>
<dbReference type="GO" id="GO:0008270">
    <property type="term" value="F:zinc ion binding"/>
    <property type="evidence" value="ECO:0007669"/>
    <property type="project" value="InterPro"/>
</dbReference>
<name>A0A379FWD3_PRORE</name>
<dbReference type="GO" id="GO:0003998">
    <property type="term" value="F:acylphosphatase activity"/>
    <property type="evidence" value="ECO:0007669"/>
    <property type="project" value="UniProtKB-EC"/>
</dbReference>
<organism evidence="4 5">
    <name type="scientific">Providencia rettgeri</name>
    <dbReference type="NCBI Taxonomy" id="587"/>
    <lineage>
        <taxon>Bacteria</taxon>
        <taxon>Pseudomonadati</taxon>
        <taxon>Pseudomonadota</taxon>
        <taxon>Gammaproteobacteria</taxon>
        <taxon>Enterobacterales</taxon>
        <taxon>Morganellaceae</taxon>
        <taxon>Providencia</taxon>
    </lineage>
</organism>
<comment type="catalytic activity">
    <reaction evidence="1">
        <text>an acyl phosphate + H2O = a carboxylate + phosphate + H(+)</text>
        <dbReference type="Rhea" id="RHEA:14965"/>
        <dbReference type="ChEBI" id="CHEBI:15377"/>
        <dbReference type="ChEBI" id="CHEBI:15378"/>
        <dbReference type="ChEBI" id="CHEBI:29067"/>
        <dbReference type="ChEBI" id="CHEBI:43474"/>
        <dbReference type="ChEBI" id="CHEBI:59918"/>
        <dbReference type="EC" id="3.6.1.7"/>
    </reaction>
</comment>
<dbReference type="GO" id="GO:0016743">
    <property type="term" value="F:carboxyl- or carbamoyltransferase activity"/>
    <property type="evidence" value="ECO:0007669"/>
    <property type="project" value="TreeGrafter"/>
</dbReference>
<dbReference type="AlphaFoldDB" id="A0A379FWD3"/>
<keyword evidence="2" id="KW-0812">Transmembrane</keyword>
<feature type="active site" evidence="1">
    <location>
        <position position="37"/>
    </location>
</feature>
<sequence>MKSGIQLRIKGKVQGVGFRPYVWQLAHQCKLLGDVCNDGEGVLVRLCTDSDITEFTQLLYQNCPPLAHIESIEPQSFQWDKLPNAFTIRRSGEGKMDTQVIPDAATCDACQQELFTPSNRRFHYPFINCTHCGPRFTIIRHMPYDRPNTAMADFPLCPNCLEEYQSPADRRFHAQPNACSVCGPEIKLCDSSGKTIANKENALLLAAQQLLAGKIVAIKGIGAFTLLVMRVMMRR</sequence>
<proteinExistence type="predicted"/>
<dbReference type="PROSITE" id="PS00150">
    <property type="entry name" value="ACYLPHOSPHATASE_1"/>
    <property type="match status" value="1"/>
</dbReference>